<dbReference type="Gene3D" id="2.60.40.10">
    <property type="entry name" value="Immunoglobulins"/>
    <property type="match status" value="1"/>
</dbReference>
<evidence type="ECO:0000256" key="1">
    <source>
        <dbReference type="SAM" id="MobiDB-lite"/>
    </source>
</evidence>
<name>A0A4U7JNP0_9FIRM</name>
<feature type="region of interest" description="Disordered" evidence="1">
    <location>
        <begin position="109"/>
        <end position="135"/>
    </location>
</feature>
<feature type="compositionally biased region" description="Basic and acidic residues" evidence="1">
    <location>
        <begin position="109"/>
        <end position="122"/>
    </location>
</feature>
<evidence type="ECO:0000313" key="3">
    <source>
        <dbReference type="EMBL" id="QNU68291.1"/>
    </source>
</evidence>
<reference evidence="3 4" key="1">
    <citation type="submission" date="2020-09" db="EMBL/GenBank/DDBJ databases">
        <title>Characterization and genome sequencing of Ruminiclostridium sp. nov. MA18.</title>
        <authorList>
            <person name="Rettenmaier R."/>
            <person name="Kowollik M.-L."/>
            <person name="Liebl W."/>
            <person name="Zverlov V."/>
        </authorList>
    </citation>
    <scope>NUCLEOTIDE SEQUENCE [LARGE SCALE GENOMIC DNA]</scope>
    <source>
        <strain evidence="3 4">MA18</strain>
    </source>
</reference>
<gene>
    <name evidence="3" type="ORF">EHE19_007755</name>
</gene>
<dbReference type="KEGG" id="rher:EHE19_007755"/>
<proteinExistence type="predicted"/>
<keyword evidence="4" id="KW-1185">Reference proteome</keyword>
<accession>A0A4U7JNP0</accession>
<dbReference type="RefSeq" id="WP_137696482.1">
    <property type="nucleotide sequence ID" value="NZ_CP061336.1"/>
</dbReference>
<organism evidence="3 4">
    <name type="scientific">Ruminiclostridium herbifermentans</name>
    <dbReference type="NCBI Taxonomy" id="2488810"/>
    <lineage>
        <taxon>Bacteria</taxon>
        <taxon>Bacillati</taxon>
        <taxon>Bacillota</taxon>
        <taxon>Clostridia</taxon>
        <taxon>Eubacteriales</taxon>
        <taxon>Oscillospiraceae</taxon>
        <taxon>Ruminiclostridium</taxon>
    </lineage>
</organism>
<evidence type="ECO:0000259" key="2">
    <source>
        <dbReference type="SMART" id="SM01066"/>
    </source>
</evidence>
<dbReference type="InterPro" id="IPR013783">
    <property type="entry name" value="Ig-like_fold"/>
</dbReference>
<protein>
    <submittedName>
        <fullName evidence="3">Carbohydrate-binding protein</fullName>
    </submittedName>
</protein>
<dbReference type="InterPro" id="IPR005085">
    <property type="entry name" value="CBM25"/>
</dbReference>
<feature type="domain" description="Carbohydrate binding module family 25" evidence="2">
    <location>
        <begin position="21"/>
        <end position="101"/>
    </location>
</feature>
<evidence type="ECO:0000313" key="4">
    <source>
        <dbReference type="Proteomes" id="UP000306409"/>
    </source>
</evidence>
<sequence length="135" mass="14941">MAKKSYDENGVLLSKKTLYSGDIIKVTYTGLLVQSGASGVFLHVGFGDKWENPSLIPMNYENGVFTADIEILNYKEFGICFKDTAENWDNNSGNNYVFSISKKPVKKETAKKKEGSTAEKTTKAKTKAKVKAKTI</sequence>
<dbReference type="OrthoDB" id="1683298at2"/>
<dbReference type="GO" id="GO:2001070">
    <property type="term" value="F:starch binding"/>
    <property type="evidence" value="ECO:0007669"/>
    <property type="project" value="InterPro"/>
</dbReference>
<dbReference type="AlphaFoldDB" id="A0A4U7JNP0"/>
<feature type="compositionally biased region" description="Basic residues" evidence="1">
    <location>
        <begin position="123"/>
        <end position="135"/>
    </location>
</feature>
<dbReference type="Proteomes" id="UP000306409">
    <property type="component" value="Chromosome"/>
</dbReference>
<dbReference type="Pfam" id="PF16760">
    <property type="entry name" value="CBM53"/>
    <property type="match status" value="1"/>
</dbReference>
<dbReference type="EMBL" id="CP061336">
    <property type="protein sequence ID" value="QNU68291.1"/>
    <property type="molecule type" value="Genomic_DNA"/>
</dbReference>
<dbReference type="SMART" id="SM01066">
    <property type="entry name" value="CBM_25"/>
    <property type="match status" value="1"/>
</dbReference>